<feature type="transmembrane region" description="Helical" evidence="5">
    <location>
        <begin position="132"/>
        <end position="156"/>
    </location>
</feature>
<evidence type="ECO:0000256" key="3">
    <source>
        <dbReference type="ARBA" id="ARBA00022989"/>
    </source>
</evidence>
<dbReference type="PANTHER" id="PTHR35529:SF1">
    <property type="entry name" value="MANGANESE EFFLUX PUMP MNTP-RELATED"/>
    <property type="match status" value="1"/>
</dbReference>
<name>A0A940IF59_9BACT</name>
<keyword evidence="1" id="KW-1003">Cell membrane</keyword>
<feature type="transmembrane region" description="Helical" evidence="5">
    <location>
        <begin position="6"/>
        <end position="29"/>
    </location>
</feature>
<keyword evidence="3 5" id="KW-1133">Transmembrane helix</keyword>
<evidence type="ECO:0000256" key="5">
    <source>
        <dbReference type="SAM" id="Phobius"/>
    </source>
</evidence>
<sequence>MSFIEIILLSLSLSVDTLAVSMGGSMSLGRMSPSKVLKVSLAFGMMQAALIFAGWLLGASVASFVHQAAHVIGFVILLYIGGSMIWGAVRKSEENVNLNGVKHLLLAAFATSVDAFAVGISLAMGGMELSPAVALTVTVFAMTVLAAVFGIVCGSLVGCRFGAPARVAGGLVLIAIGIRLLF</sequence>
<dbReference type="EMBL" id="JADIMJ010000019">
    <property type="protein sequence ID" value="MBO8453306.1"/>
    <property type="molecule type" value="Genomic_DNA"/>
</dbReference>
<feature type="transmembrane region" description="Helical" evidence="5">
    <location>
        <begin position="101"/>
        <end position="126"/>
    </location>
</feature>
<evidence type="ECO:0000256" key="2">
    <source>
        <dbReference type="ARBA" id="ARBA00022692"/>
    </source>
</evidence>
<gene>
    <name evidence="6" type="ORF">IAC07_01115</name>
</gene>
<reference evidence="6" key="2">
    <citation type="journal article" date="2021" name="PeerJ">
        <title>Extensive microbial diversity within the chicken gut microbiome revealed by metagenomics and culture.</title>
        <authorList>
            <person name="Gilroy R."/>
            <person name="Ravi A."/>
            <person name="Getino M."/>
            <person name="Pursley I."/>
            <person name="Horton D.L."/>
            <person name="Alikhan N.F."/>
            <person name="Baker D."/>
            <person name="Gharbi K."/>
            <person name="Hall N."/>
            <person name="Watson M."/>
            <person name="Adriaenssens E.M."/>
            <person name="Foster-Nyarko E."/>
            <person name="Jarju S."/>
            <person name="Secka A."/>
            <person name="Antonio M."/>
            <person name="Oren A."/>
            <person name="Chaudhuri R.R."/>
            <person name="La Ragione R."/>
            <person name="Hildebrand F."/>
            <person name="Pallen M.J."/>
        </authorList>
    </citation>
    <scope>NUCLEOTIDE SEQUENCE</scope>
    <source>
        <strain evidence="6">F1-3629</strain>
    </source>
</reference>
<feature type="transmembrane region" description="Helical" evidence="5">
    <location>
        <begin position="68"/>
        <end position="89"/>
    </location>
</feature>
<keyword evidence="2 5" id="KW-0812">Transmembrane</keyword>
<evidence type="ECO:0000256" key="4">
    <source>
        <dbReference type="ARBA" id="ARBA00023136"/>
    </source>
</evidence>
<comment type="caution">
    <text evidence="6">The sequence shown here is derived from an EMBL/GenBank/DDBJ whole genome shotgun (WGS) entry which is preliminary data.</text>
</comment>
<dbReference type="Proteomes" id="UP000771749">
    <property type="component" value="Unassembled WGS sequence"/>
</dbReference>
<feature type="transmembrane region" description="Helical" evidence="5">
    <location>
        <begin position="163"/>
        <end position="181"/>
    </location>
</feature>
<dbReference type="InterPro" id="IPR003810">
    <property type="entry name" value="Mntp/YtaF"/>
</dbReference>
<feature type="transmembrane region" description="Helical" evidence="5">
    <location>
        <begin position="41"/>
        <end position="62"/>
    </location>
</feature>
<reference evidence="6" key="1">
    <citation type="submission" date="2020-10" db="EMBL/GenBank/DDBJ databases">
        <authorList>
            <person name="Gilroy R."/>
        </authorList>
    </citation>
    <scope>NUCLEOTIDE SEQUENCE</scope>
    <source>
        <strain evidence="6">F1-3629</strain>
    </source>
</reference>
<dbReference type="Pfam" id="PF02659">
    <property type="entry name" value="Mntp"/>
    <property type="match status" value="1"/>
</dbReference>
<keyword evidence="4 5" id="KW-0472">Membrane</keyword>
<dbReference type="AlphaFoldDB" id="A0A940IF59"/>
<dbReference type="PANTHER" id="PTHR35529">
    <property type="entry name" value="MANGANESE EFFLUX PUMP MNTP-RELATED"/>
    <property type="match status" value="1"/>
</dbReference>
<evidence type="ECO:0000313" key="7">
    <source>
        <dbReference type="Proteomes" id="UP000771749"/>
    </source>
</evidence>
<evidence type="ECO:0000313" key="6">
    <source>
        <dbReference type="EMBL" id="MBO8453306.1"/>
    </source>
</evidence>
<evidence type="ECO:0000256" key="1">
    <source>
        <dbReference type="ARBA" id="ARBA00022475"/>
    </source>
</evidence>
<organism evidence="6 7">
    <name type="scientific">Candidatus Cryptobacteroides gallistercoris</name>
    <dbReference type="NCBI Taxonomy" id="2840765"/>
    <lineage>
        <taxon>Bacteria</taxon>
        <taxon>Pseudomonadati</taxon>
        <taxon>Bacteroidota</taxon>
        <taxon>Bacteroidia</taxon>
        <taxon>Bacteroidales</taxon>
        <taxon>Candidatus Cryptobacteroides</taxon>
    </lineage>
</organism>
<proteinExistence type="predicted"/>
<accession>A0A940IF59</accession>
<protein>
    <submittedName>
        <fullName evidence="6">Manganese efflux pump</fullName>
    </submittedName>
</protein>